<evidence type="ECO:0000256" key="2">
    <source>
        <dbReference type="ARBA" id="ARBA00022692"/>
    </source>
</evidence>
<dbReference type="EMBL" id="JYKN01003530">
    <property type="protein sequence ID" value="KKK12119.1"/>
    <property type="molecule type" value="Genomic_DNA"/>
</dbReference>
<dbReference type="InterPro" id="IPR052337">
    <property type="entry name" value="SAT4-like"/>
</dbReference>
<dbReference type="PANTHER" id="PTHR33048:SF132">
    <property type="entry name" value="MEMBRANE PROTEIN, PUTATIVE (AFU_ORTHOLOGUE AFUA_6G07820)-RELATED"/>
    <property type="match status" value="1"/>
</dbReference>
<comment type="caution">
    <text evidence="8">The sequence shown here is derived from an EMBL/GenBank/DDBJ whole genome shotgun (WGS) entry which is preliminary data.</text>
</comment>
<dbReference type="VEuPathDB" id="FungiDB:P175DRAFT_029256"/>
<feature type="transmembrane region" description="Helical" evidence="6">
    <location>
        <begin position="12"/>
        <end position="32"/>
    </location>
</feature>
<dbReference type="PANTHER" id="PTHR33048">
    <property type="entry name" value="PTH11-LIKE INTEGRAL MEMBRANE PROTEIN (AFU_ORTHOLOGUE AFUA_5G11245)"/>
    <property type="match status" value="1"/>
</dbReference>
<evidence type="ECO:0000256" key="1">
    <source>
        <dbReference type="ARBA" id="ARBA00004141"/>
    </source>
</evidence>
<keyword evidence="4 6" id="KW-0472">Membrane</keyword>
<feature type="domain" description="Rhodopsin" evidence="7">
    <location>
        <begin position="149"/>
        <end position="243"/>
    </location>
</feature>
<proteinExistence type="inferred from homology"/>
<sequence>MAIGVPRGRQALVVSATFTSLATLITVVRVYTRAFLVKQMGADDWTILVSLCLSWIFFGLFVGETAYLMGEHYDKVPPATFNKQMICFWASVPIYQATLISTKASILLQYKRVFSTPRMRLACYYLLGFLAVWGTWTFLSAWLNCLPVANIHIFTDTLILIYPMPVLKNLQLPLRQKLALMCIFALGVFVLVTSVLRLRSLLVIADSSDETYDNVGAATWSAIECNVALMCASLPATRAFISRLLPRFFSTGRSKGTTNPYNDGPRSRTTNHTGFQASIAATNPQSPRFQMNVMGGRADSPGGKDYLPSTLVGEIKVTTIVSQESVVSPQDEYSSLRRLIND</sequence>
<protein>
    <recommendedName>
        <fullName evidence="7">Rhodopsin domain-containing protein</fullName>
    </recommendedName>
</protein>
<evidence type="ECO:0000256" key="5">
    <source>
        <dbReference type="ARBA" id="ARBA00038359"/>
    </source>
</evidence>
<organism evidence="8 9">
    <name type="scientific">Aspergillus ochraceoroseus</name>
    <dbReference type="NCBI Taxonomy" id="138278"/>
    <lineage>
        <taxon>Eukaryota</taxon>
        <taxon>Fungi</taxon>
        <taxon>Dikarya</taxon>
        <taxon>Ascomycota</taxon>
        <taxon>Pezizomycotina</taxon>
        <taxon>Eurotiomycetes</taxon>
        <taxon>Eurotiomycetidae</taxon>
        <taxon>Eurotiales</taxon>
        <taxon>Aspergillaceae</taxon>
        <taxon>Aspergillus</taxon>
        <taxon>Aspergillus subgen. Nidulantes</taxon>
    </lineage>
</organism>
<feature type="transmembrane region" description="Helical" evidence="6">
    <location>
        <begin position="44"/>
        <end position="68"/>
    </location>
</feature>
<accession>A0A0F8TX87</accession>
<gene>
    <name evidence="8" type="ORF">AOCH_002658</name>
</gene>
<dbReference type="Proteomes" id="UP000034947">
    <property type="component" value="Unassembled WGS sequence"/>
</dbReference>
<evidence type="ECO:0000256" key="4">
    <source>
        <dbReference type="ARBA" id="ARBA00023136"/>
    </source>
</evidence>
<feature type="transmembrane region" description="Helical" evidence="6">
    <location>
        <begin position="178"/>
        <end position="198"/>
    </location>
</feature>
<feature type="transmembrane region" description="Helical" evidence="6">
    <location>
        <begin position="122"/>
        <end position="143"/>
    </location>
</feature>
<evidence type="ECO:0000259" key="7">
    <source>
        <dbReference type="Pfam" id="PF20684"/>
    </source>
</evidence>
<keyword evidence="9" id="KW-1185">Reference proteome</keyword>
<reference evidence="8 9" key="1">
    <citation type="submission" date="2015-02" db="EMBL/GenBank/DDBJ databases">
        <title>Draft Genome Sequences of Two Closely-Related Aflatoxigenic Aspergillus Species Obtained from the Cote d'Ivoire.</title>
        <authorList>
            <person name="Moore G.G."/>
            <person name="Beltz S.B."/>
            <person name="Mack B.M."/>
        </authorList>
    </citation>
    <scope>NUCLEOTIDE SEQUENCE [LARGE SCALE GENOMIC DNA]</scope>
    <source>
        <strain evidence="8 9">SRRC1432</strain>
    </source>
</reference>
<name>A0A0F8TX87_9EURO</name>
<evidence type="ECO:0000256" key="6">
    <source>
        <dbReference type="SAM" id="Phobius"/>
    </source>
</evidence>
<dbReference type="GO" id="GO:0016020">
    <property type="term" value="C:membrane"/>
    <property type="evidence" value="ECO:0007669"/>
    <property type="project" value="UniProtKB-SubCell"/>
</dbReference>
<keyword evidence="2 6" id="KW-0812">Transmembrane</keyword>
<comment type="similarity">
    <text evidence="5">Belongs to the SAT4 family.</text>
</comment>
<dbReference type="AlphaFoldDB" id="A0A0F8TX87"/>
<evidence type="ECO:0000256" key="3">
    <source>
        <dbReference type="ARBA" id="ARBA00022989"/>
    </source>
</evidence>
<evidence type="ECO:0000313" key="8">
    <source>
        <dbReference type="EMBL" id="KKK12119.1"/>
    </source>
</evidence>
<feature type="transmembrane region" description="Helical" evidence="6">
    <location>
        <begin position="149"/>
        <end position="166"/>
    </location>
</feature>
<feature type="transmembrane region" description="Helical" evidence="6">
    <location>
        <begin position="88"/>
        <end position="110"/>
    </location>
</feature>
<comment type="subcellular location">
    <subcellularLocation>
        <location evidence="1">Membrane</location>
        <topology evidence="1">Multi-pass membrane protein</topology>
    </subcellularLocation>
</comment>
<dbReference type="OrthoDB" id="444631at2759"/>
<keyword evidence="3 6" id="KW-1133">Transmembrane helix</keyword>
<dbReference type="Pfam" id="PF20684">
    <property type="entry name" value="Fung_rhodopsin"/>
    <property type="match status" value="1"/>
</dbReference>
<dbReference type="InterPro" id="IPR049326">
    <property type="entry name" value="Rhodopsin_dom_fungi"/>
</dbReference>
<evidence type="ECO:0000313" key="9">
    <source>
        <dbReference type="Proteomes" id="UP000034947"/>
    </source>
</evidence>